<dbReference type="InterPro" id="IPR027417">
    <property type="entry name" value="P-loop_NTPase"/>
</dbReference>
<feature type="domain" description="CRESS-DNA virus Rep endonuclease" evidence="11">
    <location>
        <begin position="1"/>
        <end position="75"/>
    </location>
</feature>
<evidence type="ECO:0000256" key="7">
    <source>
        <dbReference type="ARBA" id="ARBA00022759"/>
    </source>
</evidence>
<reference evidence="12 13" key="1">
    <citation type="submission" date="2016-08" db="EMBL/GenBank/DDBJ databases">
        <title>Genomes of anaerobic fungi encode conserved fungal cellulosomes for biomass hydrolysis.</title>
        <authorList>
            <consortium name="DOE Joint Genome Institute"/>
            <person name="Haitjema C.H."/>
            <person name="Gilmore S.P."/>
            <person name="Henske J.K."/>
            <person name="Solomon K.V."/>
            <person name="De Groot R."/>
            <person name="Kuo A."/>
            <person name="Mondo S.J."/>
            <person name="Salamov A.A."/>
            <person name="Labutti K."/>
            <person name="Zhao Z."/>
            <person name="Chiniquy J."/>
            <person name="Barry K."/>
            <person name="Brewer H.M."/>
            <person name="Purvine S.O."/>
            <person name="Wright A.T."/>
            <person name="Boxma B."/>
            <person name="Van Alen T."/>
            <person name="Hackstein J.H."/>
            <person name="Baker S.E."/>
            <person name="Grigoriev I.V."/>
            <person name="O'Malley M.A."/>
        </authorList>
    </citation>
    <scope>NUCLEOTIDE SEQUENCE [LARGE SCALE GENOMIC DNA]</scope>
    <source>
        <strain evidence="13">finn</strain>
    </source>
</reference>
<protein>
    <recommendedName>
        <fullName evidence="11">CRESS-DNA virus Rep endonuclease domain-containing protein</fullName>
    </recommendedName>
</protein>
<keyword evidence="6" id="KW-0547">Nucleotide-binding</keyword>
<dbReference type="GO" id="GO:0003677">
    <property type="term" value="F:DNA binding"/>
    <property type="evidence" value="ECO:0007669"/>
    <property type="project" value="UniProtKB-KW"/>
</dbReference>
<evidence type="ECO:0000256" key="6">
    <source>
        <dbReference type="ARBA" id="ARBA00022741"/>
    </source>
</evidence>
<evidence type="ECO:0000256" key="3">
    <source>
        <dbReference type="ARBA" id="ARBA00022705"/>
    </source>
</evidence>
<dbReference type="Gene3D" id="3.40.50.300">
    <property type="entry name" value="P-loop containing nucleotide triphosphate hydrolases"/>
    <property type="match status" value="1"/>
</dbReference>
<dbReference type="PROSITE" id="PS52020">
    <property type="entry name" value="CRESS_DNA_REP"/>
    <property type="match status" value="1"/>
</dbReference>
<dbReference type="InterPro" id="IPR001301">
    <property type="entry name" value="Gemini_AL1_CLV"/>
</dbReference>
<dbReference type="SUPFAM" id="SSF52540">
    <property type="entry name" value="P-loop containing nucleoside triphosphate hydrolases"/>
    <property type="match status" value="1"/>
</dbReference>
<dbReference type="GO" id="GO:0000166">
    <property type="term" value="F:nucleotide binding"/>
    <property type="evidence" value="ECO:0007669"/>
    <property type="project" value="UniProtKB-KW"/>
</dbReference>
<dbReference type="AlphaFoldDB" id="A0A1Y1UZS6"/>
<dbReference type="PRINTS" id="PR00228">
    <property type="entry name" value="GEMCOATCLVL1"/>
</dbReference>
<gene>
    <name evidence="12" type="ORF">BCR36DRAFT_373539</name>
</gene>
<reference evidence="12 13" key="2">
    <citation type="submission" date="2016-08" db="EMBL/GenBank/DDBJ databases">
        <title>Pervasive Adenine N6-methylation of Active Genes in Fungi.</title>
        <authorList>
            <consortium name="DOE Joint Genome Institute"/>
            <person name="Mondo S.J."/>
            <person name="Dannebaum R.O."/>
            <person name="Kuo R.C."/>
            <person name="Labutti K."/>
            <person name="Haridas S."/>
            <person name="Kuo A."/>
            <person name="Salamov A."/>
            <person name="Ahrendt S.R."/>
            <person name="Lipzen A."/>
            <person name="Sullivan W."/>
            <person name="Andreopoulos W.B."/>
            <person name="Clum A."/>
            <person name="Lindquist E."/>
            <person name="Daum C."/>
            <person name="Ramamoorthy G.K."/>
            <person name="Gryganskyi A."/>
            <person name="Culley D."/>
            <person name="Magnuson J.K."/>
            <person name="James T.Y."/>
            <person name="O'Malley M.A."/>
            <person name="Stajich J.E."/>
            <person name="Spatafora J.W."/>
            <person name="Visel A."/>
            <person name="Grigoriev I.V."/>
        </authorList>
    </citation>
    <scope>NUCLEOTIDE SEQUENCE [LARGE SCALE GENOMIC DNA]</scope>
    <source>
        <strain evidence="13">finn</strain>
    </source>
</reference>
<dbReference type="OrthoDB" id="2977716at2759"/>
<evidence type="ECO:0000256" key="10">
    <source>
        <dbReference type="ARBA" id="ARBA00023125"/>
    </source>
</evidence>
<keyword evidence="4" id="KW-0540">Nuclease</keyword>
<proteinExistence type="predicted"/>
<keyword evidence="7" id="KW-0255">Endonuclease</keyword>
<comment type="caution">
    <text evidence="12">The sequence shown here is derived from an EMBL/GenBank/DDBJ whole genome shotgun (WGS) entry which is preliminary data.</text>
</comment>
<dbReference type="GO" id="GO:0004519">
    <property type="term" value="F:endonuclease activity"/>
    <property type="evidence" value="ECO:0007669"/>
    <property type="project" value="UniProtKB-KW"/>
</dbReference>
<keyword evidence="13" id="KW-1185">Reference proteome</keyword>
<evidence type="ECO:0000256" key="9">
    <source>
        <dbReference type="ARBA" id="ARBA00023124"/>
    </source>
</evidence>
<keyword evidence="1" id="KW-0808">Transferase</keyword>
<dbReference type="GO" id="GO:0005198">
    <property type="term" value="F:structural molecule activity"/>
    <property type="evidence" value="ECO:0007669"/>
    <property type="project" value="InterPro"/>
</dbReference>
<evidence type="ECO:0000256" key="2">
    <source>
        <dbReference type="ARBA" id="ARBA00022695"/>
    </source>
</evidence>
<keyword evidence="9" id="KW-0190">Covalent protein-DNA linkage</keyword>
<keyword evidence="2" id="KW-0548">Nucleotidyltransferase</keyword>
<evidence type="ECO:0000256" key="8">
    <source>
        <dbReference type="ARBA" id="ARBA00022801"/>
    </source>
</evidence>
<dbReference type="EMBL" id="MCFH01000048">
    <property type="protein sequence ID" value="ORX44058.1"/>
    <property type="molecule type" value="Genomic_DNA"/>
</dbReference>
<keyword evidence="10" id="KW-0238">DNA-binding</keyword>
<accession>A0A1Y1UZS6</accession>
<dbReference type="Gene3D" id="3.40.1310.20">
    <property type="match status" value="1"/>
</dbReference>
<keyword evidence="3" id="KW-0235">DNA replication</keyword>
<dbReference type="GO" id="GO:0006260">
    <property type="term" value="P:DNA replication"/>
    <property type="evidence" value="ECO:0007669"/>
    <property type="project" value="UniProtKB-KW"/>
</dbReference>
<evidence type="ECO:0000313" key="13">
    <source>
        <dbReference type="Proteomes" id="UP000193719"/>
    </source>
</evidence>
<evidence type="ECO:0000259" key="11">
    <source>
        <dbReference type="PROSITE" id="PS52020"/>
    </source>
</evidence>
<evidence type="ECO:0000313" key="12">
    <source>
        <dbReference type="EMBL" id="ORX44058.1"/>
    </source>
</evidence>
<evidence type="ECO:0000256" key="4">
    <source>
        <dbReference type="ARBA" id="ARBA00022722"/>
    </source>
</evidence>
<dbReference type="Proteomes" id="UP000193719">
    <property type="component" value="Unassembled WGS sequence"/>
</dbReference>
<dbReference type="GO" id="GO:0016787">
    <property type="term" value="F:hydrolase activity"/>
    <property type="evidence" value="ECO:0007669"/>
    <property type="project" value="UniProtKB-KW"/>
</dbReference>
<evidence type="ECO:0000256" key="5">
    <source>
        <dbReference type="ARBA" id="ARBA00022723"/>
    </source>
</evidence>
<dbReference type="GO" id="GO:0016779">
    <property type="term" value="F:nucleotidyltransferase activity"/>
    <property type="evidence" value="ECO:0007669"/>
    <property type="project" value="UniProtKB-KW"/>
</dbReference>
<keyword evidence="8" id="KW-0378">Hydrolase</keyword>
<evidence type="ECO:0000256" key="1">
    <source>
        <dbReference type="ARBA" id="ARBA00022679"/>
    </source>
</evidence>
<sequence length="297" mass="35450">MVAEEVGHVTGRRHFHVYIRFTKRVTVNEFNFDMCGLHPHISTVKRNGSRSIEPMIKYLTKEDKEPLCTFDYKEELVEGSDDSKEPNWERYLSERLTQNQVIARLHEEGFASRFANHFSNWIAYIKKMFPTEPKAEYISPYTQGDFKLPEELAMWKLCYFQGWLENLRRYGEWSRPQSLILIGPSRSGKTEWARSLGKHMYFNNLLNMDDWDDTADYIILDDFSSDITKFLPSWKCFFGGQKQFTLTDKYRGKRTVKWGKPMIWLSNEDLYKNLNIEHLNFLKKIVHVLFYKINYIK</sequence>
<dbReference type="InterPro" id="IPR049912">
    <property type="entry name" value="CRESS_DNA_REP"/>
</dbReference>
<keyword evidence="5" id="KW-0479">Metal-binding</keyword>
<organism evidence="12 13">
    <name type="scientific">Piromyces finnis</name>
    <dbReference type="NCBI Taxonomy" id="1754191"/>
    <lineage>
        <taxon>Eukaryota</taxon>
        <taxon>Fungi</taxon>
        <taxon>Fungi incertae sedis</taxon>
        <taxon>Chytridiomycota</taxon>
        <taxon>Chytridiomycota incertae sedis</taxon>
        <taxon>Neocallimastigomycetes</taxon>
        <taxon>Neocallimastigales</taxon>
        <taxon>Neocallimastigaceae</taxon>
        <taxon>Piromyces</taxon>
    </lineage>
</organism>
<dbReference type="GO" id="GO:0046872">
    <property type="term" value="F:metal ion binding"/>
    <property type="evidence" value="ECO:0007669"/>
    <property type="project" value="UniProtKB-KW"/>
</dbReference>
<name>A0A1Y1UZS6_9FUNG</name>